<reference evidence="5 6" key="2">
    <citation type="submission" date="2018-03" db="EMBL/GenBank/DDBJ databases">
        <title>Draft genome of Pseudomonas putida strain KH-21-114.</title>
        <authorList>
            <person name="Yoshizawa S."/>
            <person name="Khan N.H."/>
            <person name="Nishimura M."/>
            <person name="Chiura H.X."/>
            <person name="Ogura Y."/>
            <person name="Hayashi T."/>
            <person name="Kogure K."/>
        </authorList>
    </citation>
    <scope>NUCLEOTIDE SEQUENCE [LARGE SCALE GENOMIC DNA]</scope>
    <source>
        <strain evidence="5 6">KH-21-114</strain>
    </source>
</reference>
<dbReference type="Pfam" id="PF13411">
    <property type="entry name" value="MerR_1"/>
    <property type="match status" value="1"/>
</dbReference>
<gene>
    <name evidence="5" type="ORF">BGP84_22585</name>
</gene>
<dbReference type="PROSITE" id="PS50937">
    <property type="entry name" value="HTH_MERR_2"/>
    <property type="match status" value="1"/>
</dbReference>
<dbReference type="Gene3D" id="3.40.50.280">
    <property type="entry name" value="Cobalamin-binding domain"/>
    <property type="match status" value="1"/>
</dbReference>
<dbReference type="EMBL" id="MINH01000021">
    <property type="protein sequence ID" value="POG05656.1"/>
    <property type="molecule type" value="Genomic_DNA"/>
</dbReference>
<dbReference type="InterPro" id="IPR000551">
    <property type="entry name" value="MerR-type_HTH_dom"/>
</dbReference>
<dbReference type="Proteomes" id="UP000237230">
    <property type="component" value="Unassembled WGS sequence"/>
</dbReference>
<dbReference type="PANTHER" id="PTHR30204">
    <property type="entry name" value="REDOX-CYCLING DRUG-SENSING TRANSCRIPTIONAL ACTIVATOR SOXR"/>
    <property type="match status" value="1"/>
</dbReference>
<evidence type="ECO:0000259" key="4">
    <source>
        <dbReference type="PROSITE" id="PS50937"/>
    </source>
</evidence>
<keyword evidence="3" id="KW-0804">Transcription</keyword>
<dbReference type="PANTHER" id="PTHR30204:SF67">
    <property type="entry name" value="HTH-TYPE TRANSCRIPTIONAL REGULATOR MLRA-RELATED"/>
    <property type="match status" value="1"/>
</dbReference>
<keyword evidence="2" id="KW-0238">DNA-binding</keyword>
<organism evidence="5 6">
    <name type="scientific">Pseudomonas putida</name>
    <name type="common">Arthrobacter siderocapsulatus</name>
    <dbReference type="NCBI Taxonomy" id="303"/>
    <lineage>
        <taxon>Bacteria</taxon>
        <taxon>Pseudomonadati</taxon>
        <taxon>Pseudomonadota</taxon>
        <taxon>Gammaproteobacteria</taxon>
        <taxon>Pseudomonadales</taxon>
        <taxon>Pseudomonadaceae</taxon>
        <taxon>Pseudomonas</taxon>
    </lineage>
</organism>
<evidence type="ECO:0000313" key="5">
    <source>
        <dbReference type="EMBL" id="POG05656.1"/>
    </source>
</evidence>
<keyword evidence="1" id="KW-0805">Transcription regulation</keyword>
<dbReference type="AlphaFoldDB" id="A0A2S3WW53"/>
<dbReference type="InterPro" id="IPR009061">
    <property type="entry name" value="DNA-bd_dom_put_sf"/>
</dbReference>
<proteinExistence type="predicted"/>
<comment type="caution">
    <text evidence="5">The sequence shown here is derived from an EMBL/GenBank/DDBJ whole genome shotgun (WGS) entry which is preliminary data.</text>
</comment>
<evidence type="ECO:0000256" key="1">
    <source>
        <dbReference type="ARBA" id="ARBA00023015"/>
    </source>
</evidence>
<dbReference type="GO" id="GO:0003700">
    <property type="term" value="F:DNA-binding transcription factor activity"/>
    <property type="evidence" value="ECO:0007669"/>
    <property type="project" value="InterPro"/>
</dbReference>
<dbReference type="SUPFAM" id="SSF46955">
    <property type="entry name" value="Putative DNA-binding domain"/>
    <property type="match status" value="1"/>
</dbReference>
<dbReference type="Gene3D" id="1.10.1660.10">
    <property type="match status" value="1"/>
</dbReference>
<dbReference type="InterPro" id="IPR047057">
    <property type="entry name" value="MerR_fam"/>
</dbReference>
<evidence type="ECO:0000256" key="3">
    <source>
        <dbReference type="ARBA" id="ARBA00023163"/>
    </source>
</evidence>
<feature type="domain" description="HTH merR-type" evidence="4">
    <location>
        <begin position="19"/>
        <end position="88"/>
    </location>
</feature>
<accession>A0A2S3WW53</accession>
<dbReference type="RefSeq" id="WP_103449061.1">
    <property type="nucleotide sequence ID" value="NZ_MINH01000021.1"/>
</dbReference>
<dbReference type="CDD" id="cd01104">
    <property type="entry name" value="HTH_MlrA-CarA"/>
    <property type="match status" value="1"/>
</dbReference>
<sequence>MNKQGRSSEIETGLQHQDLFPIREVSRLTGVNAVTLRAWERRYGLIQPTRTDSGHRLYSQADIEQVRSILGWLERGVAVSKVGGILARGQAVAQGVISADDRTHWQAQVRKAVNRFDAPSLDRLFDQVFATIALDQVFGDVFLPVWHDLAAGQGAFGQASEWLFLDQFLRGRVFSRLQLSRQPRARHVLLAPLPGLCHELELLVTGLLLGGDDIGVSLLMPGQSLEELPLVCERLRPDALVLFANHSPTVELNKRLRRLAVSLECPLLLAGEAAESAQDSLAGSPVACLGAEGELMHRRLRQYLAGQLDT</sequence>
<protein>
    <submittedName>
        <fullName evidence="5">Helix-turn-helix-type transcriptional regulator</fullName>
    </submittedName>
</protein>
<dbReference type="GO" id="GO:0003677">
    <property type="term" value="F:DNA binding"/>
    <property type="evidence" value="ECO:0007669"/>
    <property type="project" value="UniProtKB-KW"/>
</dbReference>
<dbReference type="SMART" id="SM00422">
    <property type="entry name" value="HTH_MERR"/>
    <property type="match status" value="1"/>
</dbReference>
<dbReference type="OrthoDB" id="9800334at2"/>
<reference evidence="5 6" key="1">
    <citation type="submission" date="2016-08" db="EMBL/GenBank/DDBJ databases">
        <authorList>
            <person name="Seilhamer J.J."/>
        </authorList>
    </citation>
    <scope>NUCLEOTIDE SEQUENCE [LARGE SCALE GENOMIC DNA]</scope>
    <source>
        <strain evidence="5 6">KH-21-114</strain>
    </source>
</reference>
<evidence type="ECO:0000256" key="2">
    <source>
        <dbReference type="ARBA" id="ARBA00023125"/>
    </source>
</evidence>
<name>A0A2S3WW53_PSEPU</name>
<evidence type="ECO:0000313" key="6">
    <source>
        <dbReference type="Proteomes" id="UP000237230"/>
    </source>
</evidence>